<evidence type="ECO:0000259" key="2">
    <source>
        <dbReference type="Pfam" id="PF13842"/>
    </source>
</evidence>
<comment type="caution">
    <text evidence="4">The sequence shown here is derived from an EMBL/GenBank/DDBJ whole genome shotgun (WGS) entry which is preliminary data.</text>
</comment>
<organism evidence="4 5">
    <name type="scientific">Aphis craccivora</name>
    <name type="common">Cowpea aphid</name>
    <dbReference type="NCBI Taxonomy" id="307492"/>
    <lineage>
        <taxon>Eukaryota</taxon>
        <taxon>Metazoa</taxon>
        <taxon>Ecdysozoa</taxon>
        <taxon>Arthropoda</taxon>
        <taxon>Hexapoda</taxon>
        <taxon>Insecta</taxon>
        <taxon>Pterygota</taxon>
        <taxon>Neoptera</taxon>
        <taxon>Paraneoptera</taxon>
        <taxon>Hemiptera</taxon>
        <taxon>Sternorrhyncha</taxon>
        <taxon>Aphidomorpha</taxon>
        <taxon>Aphidoidea</taxon>
        <taxon>Aphididae</taxon>
        <taxon>Aphidini</taxon>
        <taxon>Aphis</taxon>
        <taxon>Aphis</taxon>
    </lineage>
</organism>
<evidence type="ECO:0000313" key="5">
    <source>
        <dbReference type="Proteomes" id="UP000478052"/>
    </source>
</evidence>
<evidence type="ECO:0000256" key="1">
    <source>
        <dbReference type="SAM" id="MobiDB-lite"/>
    </source>
</evidence>
<proteinExistence type="predicted"/>
<dbReference type="InterPro" id="IPR029526">
    <property type="entry name" value="PGBD"/>
</dbReference>
<dbReference type="PANTHER" id="PTHR46599">
    <property type="entry name" value="PIGGYBAC TRANSPOSABLE ELEMENT-DERIVED PROTEIN 4"/>
    <property type="match status" value="1"/>
</dbReference>
<feature type="domain" description="PiggyBac transposable element-derived protein" evidence="3">
    <location>
        <begin position="291"/>
        <end position="537"/>
    </location>
</feature>
<dbReference type="Pfam" id="PF13843">
    <property type="entry name" value="DDE_Tnp_1_7"/>
    <property type="match status" value="2"/>
</dbReference>
<gene>
    <name evidence="4" type="ORF">FWK35_00027833</name>
</gene>
<evidence type="ECO:0000313" key="4">
    <source>
        <dbReference type="EMBL" id="KAF0734732.1"/>
    </source>
</evidence>
<keyword evidence="5" id="KW-1185">Reference proteome</keyword>
<dbReference type="EMBL" id="VUJU01008162">
    <property type="protein sequence ID" value="KAF0734732.1"/>
    <property type="molecule type" value="Genomic_DNA"/>
</dbReference>
<protein>
    <recommendedName>
        <fullName evidence="6">PiggyBac transposable element-derived protein 4-like</fullName>
    </recommendedName>
</protein>
<accession>A0A6G0X4C6</accession>
<dbReference type="AlphaFoldDB" id="A0A6G0X4C6"/>
<name>A0A6G0X4C6_APHCR</name>
<evidence type="ECO:0000259" key="3">
    <source>
        <dbReference type="Pfam" id="PF13843"/>
    </source>
</evidence>
<feature type="region of interest" description="Disordered" evidence="1">
    <location>
        <begin position="13"/>
        <end position="34"/>
    </location>
</feature>
<sequence>MDKLTCDQIAEIITNDESADEPSDYYDSSSDESNCEDLAQEIRKHDNTLGFGYNDCPDRDDPYSYSSSPEISISNDIDLNSFDIENMAVVFDDNYVVYPHTSTPNTNTNYSTTLNNNSDNFYFDINSVCPNIEQNSVISNPEPVISIKKRKIPVSTKKQIPNKNIRLSDSTLFSGLWNFNKNRLPQYCPNNFNFDSSHSGVNNDLINDVPSENLELYIFKHIFDEDLVQHIVEETNKFYHFLVNNTVLSKHSKLGKWKDTNLNEMYIFFALMLLMPHVKKITSKIIGLLRLFKIKTIVESLRKKFKSTYQPHQKVCVDESIVEWKGRLQFKQYIPSKRHRFGIKLFVLCDCKSDFVLDFLIYTGDNTHVTINETLKLFGSVISTLMEPYVNKGHIIYMDNWYSSPTLFEYLLKKDTGACGTVKNTRKGMPSFPKKLNAGECVPAISTNPNMMCCKWKDKRDVHMISTVHKPVMKKTNKIDKHENNVLKPDCVIDYNANMGLVDKSDTQISFNTTSRKSIKWYKNFFFHLLDICVLNSGIVCSTLEKKTFKLPEFRLKLIEQILHAHILSDDIISPSRAGRKPKDDLPLRLNARHFPSRINSGEVKKKIFRRCHVHSNTKLNPQSRKDTSYECNECNKPLCLEPCFKDYHTKLHI</sequence>
<evidence type="ECO:0008006" key="6">
    <source>
        <dbReference type="Google" id="ProtNLM"/>
    </source>
</evidence>
<dbReference type="OrthoDB" id="8191242at2759"/>
<reference evidence="4 5" key="1">
    <citation type="submission" date="2019-08" db="EMBL/GenBank/DDBJ databases">
        <title>Whole genome of Aphis craccivora.</title>
        <authorList>
            <person name="Voronova N.V."/>
            <person name="Shulinski R.S."/>
            <person name="Bandarenka Y.V."/>
            <person name="Zhorov D.G."/>
            <person name="Warner D."/>
        </authorList>
    </citation>
    <scope>NUCLEOTIDE SEQUENCE [LARGE SCALE GENOMIC DNA]</scope>
    <source>
        <strain evidence="4">180601</strain>
        <tissue evidence="4">Whole Body</tissue>
    </source>
</reference>
<dbReference type="PANTHER" id="PTHR46599:SF3">
    <property type="entry name" value="PIGGYBAC TRANSPOSABLE ELEMENT-DERIVED PROTEIN 4"/>
    <property type="match status" value="1"/>
</dbReference>
<feature type="domain" description="PiggyBac transposable element-derived protein" evidence="3">
    <location>
        <begin position="217"/>
        <end position="279"/>
    </location>
</feature>
<dbReference type="Pfam" id="PF13842">
    <property type="entry name" value="zf-Tnp_2"/>
    <property type="match status" value="1"/>
</dbReference>
<dbReference type="Proteomes" id="UP000478052">
    <property type="component" value="Unassembled WGS sequence"/>
</dbReference>
<feature type="compositionally biased region" description="Acidic residues" evidence="1">
    <location>
        <begin position="17"/>
        <end position="34"/>
    </location>
</feature>
<dbReference type="InterPro" id="IPR032718">
    <property type="entry name" value="PGBD4_Znf_C"/>
</dbReference>
<feature type="domain" description="PiggyBac transposable element-derived protein 4 C-terminal zinc-finger" evidence="2">
    <location>
        <begin position="601"/>
        <end position="649"/>
    </location>
</feature>